<dbReference type="OrthoDB" id="6217315at2759"/>
<keyword evidence="1" id="KW-0175">Coiled coil</keyword>
<evidence type="ECO:0000256" key="1">
    <source>
        <dbReference type="SAM" id="Coils"/>
    </source>
</evidence>
<dbReference type="AlphaFoldDB" id="A0A6J8D0I5"/>
<organism evidence="2 3">
    <name type="scientific">Mytilus coruscus</name>
    <name type="common">Sea mussel</name>
    <dbReference type="NCBI Taxonomy" id="42192"/>
    <lineage>
        <taxon>Eukaryota</taxon>
        <taxon>Metazoa</taxon>
        <taxon>Spiralia</taxon>
        <taxon>Lophotrochozoa</taxon>
        <taxon>Mollusca</taxon>
        <taxon>Bivalvia</taxon>
        <taxon>Autobranchia</taxon>
        <taxon>Pteriomorphia</taxon>
        <taxon>Mytilida</taxon>
        <taxon>Mytiloidea</taxon>
        <taxon>Mytilidae</taxon>
        <taxon>Mytilinae</taxon>
        <taxon>Mytilus</taxon>
    </lineage>
</organism>
<proteinExistence type="predicted"/>
<keyword evidence="3" id="KW-1185">Reference proteome</keyword>
<gene>
    <name evidence="2" type="ORF">MCOR_35416</name>
</gene>
<evidence type="ECO:0000313" key="2">
    <source>
        <dbReference type="EMBL" id="CAC5401321.1"/>
    </source>
</evidence>
<reference evidence="2 3" key="1">
    <citation type="submission" date="2020-06" db="EMBL/GenBank/DDBJ databases">
        <authorList>
            <person name="Li R."/>
            <person name="Bekaert M."/>
        </authorList>
    </citation>
    <scope>NUCLEOTIDE SEQUENCE [LARGE SCALE GENOMIC DNA]</scope>
    <source>
        <strain evidence="3">wild</strain>
    </source>
</reference>
<dbReference type="Proteomes" id="UP000507470">
    <property type="component" value="Unassembled WGS sequence"/>
</dbReference>
<protein>
    <submittedName>
        <fullName evidence="2">Uncharacterized protein</fullName>
    </submittedName>
</protein>
<feature type="coiled-coil region" evidence="1">
    <location>
        <begin position="98"/>
        <end position="153"/>
    </location>
</feature>
<sequence>MQIVKEGTPLVKQILNKDITDLFEKEKFQCGVLKGQKLYPGLDWEKCDKLALRTKVNRVVDRVKTLRKNNKSKLNVFLQSTFCFPENRSDKITFQYLQEEERNRVKDIERNAVKVDSENKTLKRQIKQSNLDLENLEIQIDHYERKSDVLLKLLSIAGEKCKTTKRIQKENRSWGKKFESISNQLDESLEQLDEMKVKFATLGPKKCP</sequence>
<name>A0A6J8D0I5_MYTCO</name>
<evidence type="ECO:0000313" key="3">
    <source>
        <dbReference type="Proteomes" id="UP000507470"/>
    </source>
</evidence>
<dbReference type="EMBL" id="CACVKT020006394">
    <property type="protein sequence ID" value="CAC5401321.1"/>
    <property type="molecule type" value="Genomic_DNA"/>
</dbReference>
<accession>A0A6J8D0I5</accession>